<comment type="caution">
    <text evidence="1">The sequence shown here is derived from an EMBL/GenBank/DDBJ whole genome shotgun (WGS) entry which is preliminary data.</text>
</comment>
<dbReference type="EMBL" id="JAANOU010000001">
    <property type="protein sequence ID" value="NIH78418.1"/>
    <property type="molecule type" value="Genomic_DNA"/>
</dbReference>
<reference evidence="1 2" key="1">
    <citation type="submission" date="2020-03" db="EMBL/GenBank/DDBJ databases">
        <title>Sequencing the genomes of 1000 actinobacteria strains.</title>
        <authorList>
            <person name="Klenk H.-P."/>
        </authorList>
    </citation>
    <scope>NUCLEOTIDE SEQUENCE [LARGE SCALE GENOMIC DNA]</scope>
    <source>
        <strain evidence="1 2">DSM 45668</strain>
    </source>
</reference>
<proteinExistence type="predicted"/>
<dbReference type="Proteomes" id="UP000754495">
    <property type="component" value="Unassembled WGS sequence"/>
</dbReference>
<organism evidence="1 2">
    <name type="scientific">Amycolatopsis viridis</name>
    <dbReference type="NCBI Taxonomy" id="185678"/>
    <lineage>
        <taxon>Bacteria</taxon>
        <taxon>Bacillati</taxon>
        <taxon>Actinomycetota</taxon>
        <taxon>Actinomycetes</taxon>
        <taxon>Pseudonocardiales</taxon>
        <taxon>Pseudonocardiaceae</taxon>
        <taxon>Amycolatopsis</taxon>
    </lineage>
</organism>
<evidence type="ECO:0000313" key="1">
    <source>
        <dbReference type="EMBL" id="NIH78418.1"/>
    </source>
</evidence>
<gene>
    <name evidence="1" type="ORF">FHX46_000948</name>
</gene>
<evidence type="ECO:0000313" key="2">
    <source>
        <dbReference type="Proteomes" id="UP000754495"/>
    </source>
</evidence>
<keyword evidence="2" id="KW-1185">Reference proteome</keyword>
<accession>A0ABX0SPE0</accession>
<name>A0ABX0SPE0_9PSEU</name>
<sequence length="37" mass="4237">MFHINPGDYVICELHLGKLRHVQWQLPHSVLGPAMAQ</sequence>
<protein>
    <submittedName>
        <fullName evidence="1">Uncharacterized protein</fullName>
    </submittedName>
</protein>